<comment type="similarity">
    <text evidence="1">Belongs to the enoyl-CoA hydratase/isomerase family.</text>
</comment>
<dbReference type="RefSeq" id="WP_244708883.1">
    <property type="nucleotide sequence ID" value="NZ_CP095073.1"/>
</dbReference>
<accession>A0ABY4EGC3</accession>
<dbReference type="NCBIfam" id="NF005804">
    <property type="entry name" value="PRK07659.1"/>
    <property type="match status" value="1"/>
</dbReference>
<name>A0ABY4EGC3_9BACI</name>
<dbReference type="Gene3D" id="1.10.12.10">
    <property type="entry name" value="Lyase 2-enoyl-coa Hydratase, Chain A, domain 2"/>
    <property type="match status" value="1"/>
</dbReference>
<protein>
    <submittedName>
        <fullName evidence="2">Enoyl-CoA hydratase</fullName>
        <ecNumber evidence="2">4.2.1.17</ecNumber>
    </submittedName>
</protein>
<dbReference type="PANTHER" id="PTHR43459">
    <property type="entry name" value="ENOYL-COA HYDRATASE"/>
    <property type="match status" value="1"/>
</dbReference>
<organism evidence="2 3">
    <name type="scientific">Halobacillus salinarum</name>
    <dbReference type="NCBI Taxonomy" id="2932257"/>
    <lineage>
        <taxon>Bacteria</taxon>
        <taxon>Bacillati</taxon>
        <taxon>Bacillota</taxon>
        <taxon>Bacilli</taxon>
        <taxon>Bacillales</taxon>
        <taxon>Bacillaceae</taxon>
        <taxon>Halobacillus</taxon>
    </lineage>
</organism>
<dbReference type="InterPro" id="IPR014748">
    <property type="entry name" value="Enoyl-CoA_hydra_C"/>
</dbReference>
<dbReference type="Pfam" id="PF00378">
    <property type="entry name" value="ECH_1"/>
    <property type="match status" value="1"/>
</dbReference>
<keyword evidence="3" id="KW-1185">Reference proteome</keyword>
<evidence type="ECO:0000313" key="3">
    <source>
        <dbReference type="Proteomes" id="UP000831787"/>
    </source>
</evidence>
<evidence type="ECO:0000313" key="2">
    <source>
        <dbReference type="EMBL" id="UOQ43524.1"/>
    </source>
</evidence>
<evidence type="ECO:0000256" key="1">
    <source>
        <dbReference type="ARBA" id="ARBA00005254"/>
    </source>
</evidence>
<dbReference type="PANTHER" id="PTHR43459:SF1">
    <property type="entry name" value="EG:BACN32G11.4 PROTEIN"/>
    <property type="match status" value="1"/>
</dbReference>
<dbReference type="GO" id="GO:0004300">
    <property type="term" value="F:enoyl-CoA hydratase activity"/>
    <property type="evidence" value="ECO:0007669"/>
    <property type="project" value="UniProtKB-EC"/>
</dbReference>
<dbReference type="Proteomes" id="UP000831787">
    <property type="component" value="Chromosome"/>
</dbReference>
<keyword evidence="2" id="KW-0456">Lyase</keyword>
<dbReference type="EMBL" id="CP095073">
    <property type="protein sequence ID" value="UOQ43524.1"/>
    <property type="molecule type" value="Genomic_DNA"/>
</dbReference>
<gene>
    <name evidence="2" type="ORF">MUN89_16620</name>
</gene>
<reference evidence="2 3" key="1">
    <citation type="submission" date="2022-04" db="EMBL/GenBank/DDBJ databases">
        <title>Halobacillus sp. isolated from saltern.</title>
        <authorList>
            <person name="Won M."/>
            <person name="Lee C.-M."/>
            <person name="Woen H.-Y."/>
            <person name="Kwon S.-W."/>
        </authorList>
    </citation>
    <scope>NUCLEOTIDE SEQUENCE [LARGE SCALE GENOMIC DNA]</scope>
    <source>
        <strain evidence="2 3">SSBR10-3</strain>
    </source>
</reference>
<dbReference type="InterPro" id="IPR029045">
    <property type="entry name" value="ClpP/crotonase-like_dom_sf"/>
</dbReference>
<proteinExistence type="inferred from homology"/>
<dbReference type="EC" id="4.2.1.17" evidence="2"/>
<dbReference type="CDD" id="cd06558">
    <property type="entry name" value="crotonase-like"/>
    <property type="match status" value="1"/>
</dbReference>
<dbReference type="InterPro" id="IPR001753">
    <property type="entry name" value="Enoyl-CoA_hydra/iso"/>
</dbReference>
<dbReference type="SUPFAM" id="SSF52096">
    <property type="entry name" value="ClpP/crotonase"/>
    <property type="match status" value="1"/>
</dbReference>
<dbReference type="Gene3D" id="3.90.226.10">
    <property type="entry name" value="2-enoyl-CoA Hydratase, Chain A, domain 1"/>
    <property type="match status" value="1"/>
</dbReference>
<sequence length="256" mass="28673">MKHFNVEEKENVVYLQLARGEKMNALHVEMLEEFAAAIKEIKEMEAQVLVLSGKGEGFCAGGDVAMMEQAADPETYDKVMDAIETIVTNIYTMPKIVISAVHGPVVGLGLSIALSADYIMADPDSMISMNFIGVGLIPDGGGHFWLQQRLGSHRAKQFAWDGQELRAKQAYDHQLVDIVVNGDLHEEAEALALNWSRRPLKAMIATKQIYHQHGLDQLLQYLSNERQAQWKLRGTEDHQEGVKAFLEKRKPNFKGN</sequence>